<evidence type="ECO:0000256" key="3">
    <source>
        <dbReference type="ARBA" id="ARBA00022806"/>
    </source>
</evidence>
<feature type="domain" description="Helicase C-terminal" evidence="9">
    <location>
        <begin position="237"/>
        <end position="379"/>
    </location>
</feature>
<dbReference type="PANTHER" id="PTHR47959">
    <property type="entry name" value="ATP-DEPENDENT RNA HELICASE RHLE-RELATED"/>
    <property type="match status" value="1"/>
</dbReference>
<dbReference type="InterPro" id="IPR005580">
    <property type="entry name" value="DbpA/CsdA_RNA-bd_dom"/>
</dbReference>
<dbReference type="InterPro" id="IPR044742">
    <property type="entry name" value="DEAD/DEAH_RhlB"/>
</dbReference>
<dbReference type="PANTHER" id="PTHR47959:SF1">
    <property type="entry name" value="ATP-DEPENDENT RNA HELICASE DBPA"/>
    <property type="match status" value="1"/>
</dbReference>
<sequence length="624" mass="68321">MSEFPGVVTPLAQAISARGYETLTSVQSAVLAPELADADLLVSAQTGSGKTVAFGMAIAPTLLAGADRFAPPERPLALVIAPTRELALQVKRELDWLYADTGAVIASCVGGMDPRTERRVLERGVHIVVGTPGRLCDHLRRRALDTGALRAVILDEADEMLDMGFREELEFILEATPEERRTLLFSATVAAPIAKLAKRYQRDAVRVSTKEERAQHSDIDYRALVTMPRDRENAIINVLRYHEAANALVFCNTRAAVNRMVSRFGNRGFSVVALSGELSQNERNHALQALRDGRAQVCIATDVAARGIDLPDLELVIHADLPSGPETLLHRSGRTGRAGRKGVSALMVDVKAQRKAERLLQAARVQATWGDPPSADDVIARDEERMLADPILTDEPQDFERDFAARLLERFTAEQIATAFLRLTRAQKSAPEDIEPASAHAPRAARDKGSDRSRDRGHQRQGRDPAPWDDAPRERQERQEFAESLWLTLSVGRKQNAEPRWLIPLLCNGGDISKRDIGVIKMQQTETHVQLNAEQADKFLAAIGPNRMMEKNIRVTILDGRPDLSSGGNAGKPQKGPKKKLSAKFHAKPDGAAPKQRKSGKNGKFGPGKRPKPGGGRAPGPKPY</sequence>
<dbReference type="SMART" id="SM00490">
    <property type="entry name" value="HELICc"/>
    <property type="match status" value="1"/>
</dbReference>
<dbReference type="InterPro" id="IPR001650">
    <property type="entry name" value="Helicase_C-like"/>
</dbReference>
<evidence type="ECO:0000256" key="4">
    <source>
        <dbReference type="ARBA" id="ARBA00022840"/>
    </source>
</evidence>
<keyword evidence="3 6" id="KW-0347">Helicase</keyword>
<dbReference type="InterPro" id="IPR011545">
    <property type="entry name" value="DEAD/DEAH_box_helicase_dom"/>
</dbReference>
<protein>
    <submittedName>
        <fullName evidence="10">DEAD/DEAH box helicase</fullName>
    </submittedName>
</protein>
<keyword evidence="4 6" id="KW-0067">ATP-binding</keyword>
<comment type="caution">
    <text evidence="10">The sequence shown here is derived from an EMBL/GenBank/DDBJ whole genome shotgun (WGS) entry which is preliminary data.</text>
</comment>
<proteinExistence type="inferred from homology"/>
<evidence type="ECO:0000256" key="6">
    <source>
        <dbReference type="RuleBase" id="RU000492"/>
    </source>
</evidence>
<comment type="similarity">
    <text evidence="5 6">Belongs to the DEAD box helicase family.</text>
</comment>
<dbReference type="SMART" id="SM00487">
    <property type="entry name" value="DEXDc"/>
    <property type="match status" value="1"/>
</dbReference>
<feature type="compositionally biased region" description="Basic residues" evidence="7">
    <location>
        <begin position="575"/>
        <end position="586"/>
    </location>
</feature>
<dbReference type="RefSeq" id="WP_218444379.1">
    <property type="nucleotide sequence ID" value="NZ_JAGSPA010000001.1"/>
</dbReference>
<evidence type="ECO:0000256" key="2">
    <source>
        <dbReference type="ARBA" id="ARBA00022801"/>
    </source>
</evidence>
<reference evidence="10 11" key="1">
    <citation type="submission" date="2021-04" db="EMBL/GenBank/DDBJ databases">
        <authorList>
            <person name="Pira H."/>
            <person name="Risdian C."/>
            <person name="Wink J."/>
        </authorList>
    </citation>
    <scope>NUCLEOTIDE SEQUENCE [LARGE SCALE GENOMIC DNA]</scope>
    <source>
        <strain evidence="10 11">WHA3</strain>
    </source>
</reference>
<evidence type="ECO:0000256" key="7">
    <source>
        <dbReference type="SAM" id="MobiDB-lite"/>
    </source>
</evidence>
<dbReference type="InterPro" id="IPR050079">
    <property type="entry name" value="DEAD_box_RNA_helicase"/>
</dbReference>
<keyword evidence="1 6" id="KW-0547">Nucleotide-binding</keyword>
<feature type="region of interest" description="Disordered" evidence="7">
    <location>
        <begin position="559"/>
        <end position="624"/>
    </location>
</feature>
<dbReference type="CDD" id="cd18787">
    <property type="entry name" value="SF2_C_DEAD"/>
    <property type="match status" value="1"/>
</dbReference>
<accession>A0ABS6SC21</accession>
<keyword evidence="2 6" id="KW-0378">Hydrolase</keyword>
<dbReference type="Proteomes" id="UP000722336">
    <property type="component" value="Unassembled WGS sequence"/>
</dbReference>
<dbReference type="Pfam" id="PF00270">
    <property type="entry name" value="DEAD"/>
    <property type="match status" value="1"/>
</dbReference>
<evidence type="ECO:0000256" key="1">
    <source>
        <dbReference type="ARBA" id="ARBA00022741"/>
    </source>
</evidence>
<feature type="region of interest" description="Disordered" evidence="7">
    <location>
        <begin position="428"/>
        <end position="479"/>
    </location>
</feature>
<dbReference type="PROSITE" id="PS51194">
    <property type="entry name" value="HELICASE_CTER"/>
    <property type="match status" value="1"/>
</dbReference>
<dbReference type="InterPro" id="IPR000629">
    <property type="entry name" value="RNA-helicase_DEAD-box_CS"/>
</dbReference>
<gene>
    <name evidence="10" type="ORF">KCG44_04125</name>
</gene>
<organism evidence="10 11">
    <name type="scientific">Pacificimonas pallii</name>
    <dbReference type="NCBI Taxonomy" id="2827236"/>
    <lineage>
        <taxon>Bacteria</taxon>
        <taxon>Pseudomonadati</taxon>
        <taxon>Pseudomonadota</taxon>
        <taxon>Alphaproteobacteria</taxon>
        <taxon>Sphingomonadales</taxon>
        <taxon>Sphingosinicellaceae</taxon>
        <taxon>Pacificimonas</taxon>
    </lineage>
</organism>
<keyword evidence="11" id="KW-1185">Reference proteome</keyword>
<dbReference type="InterPro" id="IPR014001">
    <property type="entry name" value="Helicase_ATP-bd"/>
</dbReference>
<feature type="compositionally biased region" description="Basic and acidic residues" evidence="7">
    <location>
        <begin position="470"/>
        <end position="479"/>
    </location>
</feature>
<dbReference type="PROSITE" id="PS51192">
    <property type="entry name" value="HELICASE_ATP_BIND_1"/>
    <property type="match status" value="1"/>
</dbReference>
<evidence type="ECO:0000313" key="10">
    <source>
        <dbReference type="EMBL" id="MBV7255968.1"/>
    </source>
</evidence>
<dbReference type="Pfam" id="PF00271">
    <property type="entry name" value="Helicase_C"/>
    <property type="match status" value="1"/>
</dbReference>
<evidence type="ECO:0000256" key="5">
    <source>
        <dbReference type="ARBA" id="ARBA00038437"/>
    </source>
</evidence>
<name>A0ABS6SC21_9SPHN</name>
<evidence type="ECO:0000313" key="11">
    <source>
        <dbReference type="Proteomes" id="UP000722336"/>
    </source>
</evidence>
<evidence type="ECO:0000259" key="8">
    <source>
        <dbReference type="PROSITE" id="PS51192"/>
    </source>
</evidence>
<feature type="compositionally biased region" description="Basic and acidic residues" evidence="7">
    <location>
        <begin position="444"/>
        <end position="463"/>
    </location>
</feature>
<dbReference type="Pfam" id="PF03880">
    <property type="entry name" value="DbpA"/>
    <property type="match status" value="1"/>
</dbReference>
<feature type="compositionally biased region" description="Basic residues" evidence="7">
    <location>
        <begin position="595"/>
        <end position="612"/>
    </location>
</feature>
<dbReference type="EMBL" id="JAGSPA010000001">
    <property type="protein sequence ID" value="MBV7255968.1"/>
    <property type="molecule type" value="Genomic_DNA"/>
</dbReference>
<dbReference type="GO" id="GO:0004386">
    <property type="term" value="F:helicase activity"/>
    <property type="evidence" value="ECO:0007669"/>
    <property type="project" value="UniProtKB-KW"/>
</dbReference>
<evidence type="ECO:0000259" key="9">
    <source>
        <dbReference type="PROSITE" id="PS51194"/>
    </source>
</evidence>
<dbReference type="PROSITE" id="PS00039">
    <property type="entry name" value="DEAD_ATP_HELICASE"/>
    <property type="match status" value="1"/>
</dbReference>
<dbReference type="CDD" id="cd00268">
    <property type="entry name" value="DEADc"/>
    <property type="match status" value="1"/>
</dbReference>
<feature type="domain" description="Helicase ATP-binding" evidence="8">
    <location>
        <begin position="31"/>
        <end position="207"/>
    </location>
</feature>
<dbReference type="CDD" id="cd12252">
    <property type="entry name" value="RRM_DbpA"/>
    <property type="match status" value="1"/>
</dbReference>